<organism evidence="2 3">
    <name type="scientific">Rangifer tarandus platyrhynchus</name>
    <name type="common">Svalbard reindeer</name>
    <dbReference type="NCBI Taxonomy" id="3082113"/>
    <lineage>
        <taxon>Eukaryota</taxon>
        <taxon>Metazoa</taxon>
        <taxon>Chordata</taxon>
        <taxon>Craniata</taxon>
        <taxon>Vertebrata</taxon>
        <taxon>Euteleostomi</taxon>
        <taxon>Mammalia</taxon>
        <taxon>Eutheria</taxon>
        <taxon>Laurasiatheria</taxon>
        <taxon>Artiodactyla</taxon>
        <taxon>Ruminantia</taxon>
        <taxon>Pecora</taxon>
        <taxon>Cervidae</taxon>
        <taxon>Odocoileinae</taxon>
        <taxon>Rangifer</taxon>
    </lineage>
</organism>
<evidence type="ECO:0000313" key="2">
    <source>
        <dbReference type="EMBL" id="CAI9180225.1"/>
    </source>
</evidence>
<proteinExistence type="predicted"/>
<protein>
    <submittedName>
        <fullName evidence="2">Uncharacterized protein</fullName>
    </submittedName>
</protein>
<dbReference type="Proteomes" id="UP001176941">
    <property type="component" value="Chromosome X"/>
</dbReference>
<accession>A0ABN9A1W1</accession>
<evidence type="ECO:0000256" key="1">
    <source>
        <dbReference type="SAM" id="MobiDB-lite"/>
    </source>
</evidence>
<reference evidence="2" key="1">
    <citation type="submission" date="2023-04" db="EMBL/GenBank/DDBJ databases">
        <authorList>
            <consortium name="ELIXIR-Norway"/>
        </authorList>
    </citation>
    <scope>NUCLEOTIDE SEQUENCE [LARGE SCALE GENOMIC DNA]</scope>
</reference>
<feature type="compositionally biased region" description="Polar residues" evidence="1">
    <location>
        <begin position="1"/>
        <end position="12"/>
    </location>
</feature>
<name>A0ABN9A1W1_RANTA</name>
<sequence length="84" mass="9016">MRRARSQANQDGFQGVPRPPEGTAAGHWVSEPQATAERYLCHHAANGVHCSSALCINLTSPKAETPAQLERSTLLLPVPAMETP</sequence>
<feature type="region of interest" description="Disordered" evidence="1">
    <location>
        <begin position="1"/>
        <end position="30"/>
    </location>
</feature>
<gene>
    <name evidence="2" type="ORF">MRATA1EN1_LOCUS29187</name>
</gene>
<keyword evidence="3" id="KW-1185">Reference proteome</keyword>
<evidence type="ECO:0000313" key="3">
    <source>
        <dbReference type="Proteomes" id="UP001176941"/>
    </source>
</evidence>
<dbReference type="EMBL" id="OX460343">
    <property type="protein sequence ID" value="CAI9180225.1"/>
    <property type="molecule type" value="Genomic_DNA"/>
</dbReference>